<feature type="transmembrane region" description="Helical" evidence="12">
    <location>
        <begin position="459"/>
        <end position="478"/>
    </location>
</feature>
<dbReference type="Pfam" id="PF03062">
    <property type="entry name" value="MBOAT"/>
    <property type="match status" value="1"/>
</dbReference>
<evidence type="ECO:0000256" key="9">
    <source>
        <dbReference type="ARBA" id="ARBA00025707"/>
    </source>
</evidence>
<evidence type="ECO:0000256" key="1">
    <source>
        <dbReference type="ARBA" id="ARBA00004141"/>
    </source>
</evidence>
<feature type="transmembrane region" description="Helical" evidence="12">
    <location>
        <begin position="490"/>
        <end position="510"/>
    </location>
</feature>
<dbReference type="GO" id="GO:0071617">
    <property type="term" value="F:lysophospholipid acyltransferase activity"/>
    <property type="evidence" value="ECO:0007669"/>
    <property type="project" value="TreeGrafter"/>
</dbReference>
<dbReference type="GO" id="GO:0044233">
    <property type="term" value="C:mitochondria-associated endoplasmic reticulum membrane contact site"/>
    <property type="evidence" value="ECO:0007669"/>
    <property type="project" value="TreeGrafter"/>
</dbReference>
<feature type="transmembrane region" description="Helical" evidence="12">
    <location>
        <begin position="6"/>
        <end position="22"/>
    </location>
</feature>
<dbReference type="PANTHER" id="PTHR13906">
    <property type="entry name" value="PORCUPINE"/>
    <property type="match status" value="1"/>
</dbReference>
<feature type="transmembrane region" description="Helical" evidence="12">
    <location>
        <begin position="419"/>
        <end position="438"/>
    </location>
</feature>
<evidence type="ECO:0000256" key="2">
    <source>
        <dbReference type="ARBA" id="ARBA00005074"/>
    </source>
</evidence>
<keyword evidence="8 14" id="KW-0012">Acyltransferase</keyword>
<evidence type="ECO:0000256" key="8">
    <source>
        <dbReference type="ARBA" id="ARBA00023315"/>
    </source>
</evidence>
<accession>A0A8B7PH96</accession>
<comment type="pathway">
    <text evidence="2">Lipid metabolism; phospholipid metabolism.</text>
</comment>
<feature type="compositionally biased region" description="Basic and acidic residues" evidence="11">
    <location>
        <begin position="156"/>
        <end position="174"/>
    </location>
</feature>
<sequence>MEWDDVIYISLLGFSIFFGRVFSQLPCGSYRRWVGTCVGLAMVVTVSGYHSLHPLFSTAANLLIIKYADKAWCHIYSLVFCFGYLFLFRLGSYFGLPSPPGHTNAIQMMITLKLVGVCFEVHDSWQLDRDLKISEENLKATEADKTKTISGNNEDLPAKESDSGESTVRRRVTEAEEVPGKPCKSASEEHEELLLRKKYEAISPSVLDVFHYSFFYCGILTGPYYKYSVYRDLMEGRSGGPHLQPLWWCLQRLQPLPLYAALFFIVGHFFPLKFAEGPEIFSEYSLGYRVLYMTPVFFVFRMRLYAGFVLSECVCITAGLGAYPQRGLPRPGKGPTDLKALDSNSKEECTNEMYSYETVHNIDEYGSDFSPTVRAGMRCWNMTVQWWLATNVYRRMKAPKPVKEAVTMLTSAFWHGMHSGYYLSMLTVPFILMVEDYYARVVRRRLGQTGAAVYDWFTWFLKMQWFAYMGMAFLLLRVEPTLQYWSSIGYLGHGLILVLHAFAQFINLVLGKAQDKLKKARKTAYGSETRLSVKRVNEPQPQEDLKKIL</sequence>
<evidence type="ECO:0000256" key="10">
    <source>
        <dbReference type="ARBA" id="ARBA00093678"/>
    </source>
</evidence>
<comment type="similarity">
    <text evidence="3">Belongs to the membrane-bound acyltransferase family.</text>
</comment>
<dbReference type="RefSeq" id="XP_018024910.1">
    <property type="nucleotide sequence ID" value="XM_018169421.2"/>
</dbReference>
<dbReference type="KEGG" id="hazt:108680561"/>
<evidence type="ECO:0000256" key="5">
    <source>
        <dbReference type="ARBA" id="ARBA00022692"/>
    </source>
</evidence>
<dbReference type="OrthoDB" id="7663182at2759"/>
<comment type="pathway">
    <text evidence="9">Phospholipid metabolism.</text>
</comment>
<proteinExistence type="inferred from homology"/>
<dbReference type="OMA" id="TNMIQML"/>
<dbReference type="InterPro" id="IPR004299">
    <property type="entry name" value="MBOAT_fam"/>
</dbReference>
<evidence type="ECO:0000256" key="7">
    <source>
        <dbReference type="ARBA" id="ARBA00023136"/>
    </source>
</evidence>
<keyword evidence="7 12" id="KW-0472">Membrane</keyword>
<evidence type="ECO:0000313" key="14">
    <source>
        <dbReference type="RefSeq" id="XP_018024910.1"/>
    </source>
</evidence>
<protein>
    <recommendedName>
        <fullName evidence="10">Lysophospholipid acyltransferase 7</fullName>
    </recommendedName>
</protein>
<dbReference type="GO" id="GO:0030258">
    <property type="term" value="P:lipid modification"/>
    <property type="evidence" value="ECO:0007669"/>
    <property type="project" value="TreeGrafter"/>
</dbReference>
<feature type="transmembrane region" description="Helical" evidence="12">
    <location>
        <begin position="72"/>
        <end position="90"/>
    </location>
</feature>
<keyword evidence="6 12" id="KW-1133">Transmembrane helix</keyword>
<dbReference type="CTD" id="33900"/>
<reference evidence="14" key="1">
    <citation type="submission" date="2025-08" db="UniProtKB">
        <authorList>
            <consortium name="RefSeq"/>
        </authorList>
    </citation>
    <scope>IDENTIFICATION</scope>
    <source>
        <tissue evidence="14">Whole organism</tissue>
    </source>
</reference>
<evidence type="ECO:0000313" key="13">
    <source>
        <dbReference type="Proteomes" id="UP000694843"/>
    </source>
</evidence>
<dbReference type="GO" id="GO:0006661">
    <property type="term" value="P:phosphatidylinositol biosynthetic process"/>
    <property type="evidence" value="ECO:0007669"/>
    <property type="project" value="TreeGrafter"/>
</dbReference>
<evidence type="ECO:0000256" key="11">
    <source>
        <dbReference type="SAM" id="MobiDB-lite"/>
    </source>
</evidence>
<dbReference type="PANTHER" id="PTHR13906:SF16">
    <property type="entry name" value="LYSOPHOSPHOLIPID ACYLTRANSFERASE 7"/>
    <property type="match status" value="1"/>
</dbReference>
<keyword evidence="5 12" id="KW-0812">Transmembrane</keyword>
<dbReference type="InterPro" id="IPR049941">
    <property type="entry name" value="LPLAT_7/PORCN-like"/>
</dbReference>
<evidence type="ECO:0000256" key="3">
    <source>
        <dbReference type="ARBA" id="ARBA00010323"/>
    </source>
</evidence>
<dbReference type="Proteomes" id="UP000694843">
    <property type="component" value="Unplaced"/>
</dbReference>
<keyword evidence="4" id="KW-0808">Transferase</keyword>
<feature type="transmembrane region" description="Helical" evidence="12">
    <location>
        <begin position="34"/>
        <end position="52"/>
    </location>
</feature>
<organism evidence="13 14">
    <name type="scientific">Hyalella azteca</name>
    <name type="common">Amphipod</name>
    <dbReference type="NCBI Taxonomy" id="294128"/>
    <lineage>
        <taxon>Eukaryota</taxon>
        <taxon>Metazoa</taxon>
        <taxon>Ecdysozoa</taxon>
        <taxon>Arthropoda</taxon>
        <taxon>Crustacea</taxon>
        <taxon>Multicrustacea</taxon>
        <taxon>Malacostraca</taxon>
        <taxon>Eumalacostraca</taxon>
        <taxon>Peracarida</taxon>
        <taxon>Amphipoda</taxon>
        <taxon>Senticaudata</taxon>
        <taxon>Talitrida</taxon>
        <taxon>Talitroidea</taxon>
        <taxon>Hyalellidae</taxon>
        <taxon>Hyalella</taxon>
    </lineage>
</organism>
<keyword evidence="13" id="KW-1185">Reference proteome</keyword>
<evidence type="ECO:0000256" key="4">
    <source>
        <dbReference type="ARBA" id="ARBA00022679"/>
    </source>
</evidence>
<evidence type="ECO:0000256" key="12">
    <source>
        <dbReference type="SAM" id="Phobius"/>
    </source>
</evidence>
<name>A0A8B7PH96_HYAAZ</name>
<gene>
    <name evidence="14" type="primary">LOC108680561</name>
</gene>
<dbReference type="AlphaFoldDB" id="A0A8B7PH96"/>
<feature type="region of interest" description="Disordered" evidence="11">
    <location>
        <begin position="144"/>
        <end position="185"/>
    </location>
</feature>
<dbReference type="GeneID" id="108680561"/>
<dbReference type="GO" id="GO:0016020">
    <property type="term" value="C:membrane"/>
    <property type="evidence" value="ECO:0007669"/>
    <property type="project" value="UniProtKB-SubCell"/>
</dbReference>
<comment type="subcellular location">
    <subcellularLocation>
        <location evidence="1">Membrane</location>
        <topology evidence="1">Multi-pass membrane protein</topology>
    </subcellularLocation>
</comment>
<evidence type="ECO:0000256" key="6">
    <source>
        <dbReference type="ARBA" id="ARBA00022989"/>
    </source>
</evidence>